<dbReference type="AlphaFoldDB" id="A0A8X6WLB7"/>
<comment type="caution">
    <text evidence="1">The sequence shown here is derived from an EMBL/GenBank/DDBJ whole genome shotgun (WGS) entry which is preliminary data.</text>
</comment>
<organism evidence="1 2">
    <name type="scientific">Trichonephila inaurata madagascariensis</name>
    <dbReference type="NCBI Taxonomy" id="2747483"/>
    <lineage>
        <taxon>Eukaryota</taxon>
        <taxon>Metazoa</taxon>
        <taxon>Ecdysozoa</taxon>
        <taxon>Arthropoda</taxon>
        <taxon>Chelicerata</taxon>
        <taxon>Arachnida</taxon>
        <taxon>Araneae</taxon>
        <taxon>Araneomorphae</taxon>
        <taxon>Entelegynae</taxon>
        <taxon>Araneoidea</taxon>
        <taxon>Nephilidae</taxon>
        <taxon>Trichonephila</taxon>
        <taxon>Trichonephila inaurata</taxon>
    </lineage>
</organism>
<evidence type="ECO:0000313" key="1">
    <source>
        <dbReference type="EMBL" id="GFY37208.1"/>
    </source>
</evidence>
<sequence>MQILSILRANLFTLPVKKCASLCIPRGQQKKYTPFWNENIRKENRDEARENVCNCGLSEDCIALRKAQAILKRSIIEAKRSSHKNFLEKLDLRRDGIKTHKFLFQLNSKRIIRNKPIKKGVLQNLLLIKTS</sequence>
<name>A0A8X6WLB7_9ARAC</name>
<keyword evidence="2" id="KW-1185">Reference proteome</keyword>
<reference evidence="1" key="1">
    <citation type="submission" date="2020-08" db="EMBL/GenBank/DDBJ databases">
        <title>Multicomponent nature underlies the extraordinary mechanical properties of spider dragline silk.</title>
        <authorList>
            <person name="Kono N."/>
            <person name="Nakamura H."/>
            <person name="Mori M."/>
            <person name="Yoshida Y."/>
            <person name="Ohtoshi R."/>
            <person name="Malay A.D."/>
            <person name="Moran D.A.P."/>
            <person name="Tomita M."/>
            <person name="Numata K."/>
            <person name="Arakawa K."/>
        </authorList>
    </citation>
    <scope>NUCLEOTIDE SEQUENCE</scope>
</reference>
<dbReference type="EMBL" id="BMAV01000181">
    <property type="protein sequence ID" value="GFY37208.1"/>
    <property type="molecule type" value="Genomic_DNA"/>
</dbReference>
<accession>A0A8X6WLB7</accession>
<dbReference type="Proteomes" id="UP000886998">
    <property type="component" value="Unassembled WGS sequence"/>
</dbReference>
<protein>
    <submittedName>
        <fullName evidence="1">Uncharacterized protein</fullName>
    </submittedName>
</protein>
<evidence type="ECO:0000313" key="2">
    <source>
        <dbReference type="Proteomes" id="UP000886998"/>
    </source>
</evidence>
<gene>
    <name evidence="1" type="ORF">TNIN_271051</name>
</gene>
<dbReference type="OrthoDB" id="6433315at2759"/>
<proteinExistence type="predicted"/>